<evidence type="ECO:0000256" key="1">
    <source>
        <dbReference type="SAM" id="MobiDB-lite"/>
    </source>
</evidence>
<protein>
    <recommendedName>
        <fullName evidence="2">DUF3741 domain-containing protein</fullName>
    </recommendedName>
</protein>
<feature type="region of interest" description="Disordered" evidence="1">
    <location>
        <begin position="1"/>
        <end position="37"/>
    </location>
</feature>
<dbReference type="GO" id="GO:0051513">
    <property type="term" value="P:regulation of monopolar cell growth"/>
    <property type="evidence" value="ECO:0007669"/>
    <property type="project" value="InterPro"/>
</dbReference>
<dbReference type="Pfam" id="PF14383">
    <property type="entry name" value="VARLMGL"/>
    <property type="match status" value="1"/>
</dbReference>
<dbReference type="STRING" id="4155.A0A022QCN9"/>
<dbReference type="EMBL" id="KI632130">
    <property type="protein sequence ID" value="EYU24280.1"/>
    <property type="molecule type" value="Genomic_DNA"/>
</dbReference>
<proteinExistence type="predicted"/>
<dbReference type="PANTHER" id="PTHR31680:SF12">
    <property type="entry name" value="OS11G0587300 PROTEIN"/>
    <property type="match status" value="1"/>
</dbReference>
<reference evidence="3 4" key="1">
    <citation type="journal article" date="2013" name="Proc. Natl. Acad. Sci. U.S.A.">
        <title>Fine-scale variation in meiotic recombination in Mimulus inferred from population shotgun sequencing.</title>
        <authorList>
            <person name="Hellsten U."/>
            <person name="Wright K.M."/>
            <person name="Jenkins J."/>
            <person name="Shu S."/>
            <person name="Yuan Y."/>
            <person name="Wessler S.R."/>
            <person name="Schmutz J."/>
            <person name="Willis J.H."/>
            <person name="Rokhsar D.S."/>
        </authorList>
    </citation>
    <scope>NUCLEOTIDE SEQUENCE [LARGE SCALE GENOMIC DNA]</scope>
    <source>
        <strain evidence="4">cv. DUN x IM62</strain>
    </source>
</reference>
<organism evidence="3 4">
    <name type="scientific">Erythranthe guttata</name>
    <name type="common">Yellow monkey flower</name>
    <name type="synonym">Mimulus guttatus</name>
    <dbReference type="NCBI Taxonomy" id="4155"/>
    <lineage>
        <taxon>Eukaryota</taxon>
        <taxon>Viridiplantae</taxon>
        <taxon>Streptophyta</taxon>
        <taxon>Embryophyta</taxon>
        <taxon>Tracheophyta</taxon>
        <taxon>Spermatophyta</taxon>
        <taxon>Magnoliopsida</taxon>
        <taxon>eudicotyledons</taxon>
        <taxon>Gunneridae</taxon>
        <taxon>Pentapetalae</taxon>
        <taxon>asterids</taxon>
        <taxon>lamiids</taxon>
        <taxon>Lamiales</taxon>
        <taxon>Phrymaceae</taxon>
        <taxon>Erythranthe</taxon>
    </lineage>
</organism>
<dbReference type="PANTHER" id="PTHR31680">
    <property type="entry name" value="LONGIFOLIA PROTEIN"/>
    <property type="match status" value="1"/>
</dbReference>
<dbReference type="AlphaFoldDB" id="A0A022QCN9"/>
<accession>A0A022QCN9</accession>
<sequence length="153" mass="16634">LVDTTPKWEKSAPQSPPNLTDSLKPLQKSKQNPAALPSPPAVAVAELLIKPPLPLLIFELKSGTKSSWKFSKKAPKFLLDSRATTDVKGGLHPTQIRTTTYAAVASNRENNIASGAIDGDQQHRFPSVIARLMGLDPYPNSSNFEPEKKPVLQ</sequence>
<dbReference type="InterPro" id="IPR032795">
    <property type="entry name" value="DUF3741-assoc"/>
</dbReference>
<dbReference type="Proteomes" id="UP000030748">
    <property type="component" value="Unassembled WGS sequence"/>
</dbReference>
<keyword evidence="4" id="KW-1185">Reference proteome</keyword>
<evidence type="ECO:0000259" key="2">
    <source>
        <dbReference type="Pfam" id="PF14383"/>
    </source>
</evidence>
<name>A0A022QCN9_ERYGU</name>
<evidence type="ECO:0000313" key="3">
    <source>
        <dbReference type="EMBL" id="EYU24280.1"/>
    </source>
</evidence>
<gene>
    <name evidence="3" type="ORF">MIMGU_mgv11b017217mg</name>
</gene>
<feature type="compositionally biased region" description="Basic and acidic residues" evidence="1">
    <location>
        <begin position="1"/>
        <end position="10"/>
    </location>
</feature>
<evidence type="ECO:0000313" key="4">
    <source>
        <dbReference type="Proteomes" id="UP000030748"/>
    </source>
</evidence>
<feature type="domain" description="DUF3741" evidence="2">
    <location>
        <begin position="119"/>
        <end position="141"/>
    </location>
</feature>
<feature type="non-terminal residue" evidence="3">
    <location>
        <position position="1"/>
    </location>
</feature>
<dbReference type="InterPro" id="IPR033334">
    <property type="entry name" value="LNG1/2"/>
</dbReference>